<feature type="compositionally biased region" description="Low complexity" evidence="1">
    <location>
        <begin position="337"/>
        <end position="348"/>
    </location>
</feature>
<feature type="non-terminal residue" evidence="3">
    <location>
        <position position="754"/>
    </location>
</feature>
<gene>
    <name evidence="3" type="ORF">DUNSADRAFT_10985</name>
</gene>
<feature type="compositionally biased region" description="Low complexity" evidence="1">
    <location>
        <begin position="320"/>
        <end position="329"/>
    </location>
</feature>
<feature type="compositionally biased region" description="Low complexity" evidence="1">
    <location>
        <begin position="356"/>
        <end position="367"/>
    </location>
</feature>
<feature type="compositionally biased region" description="Polar residues" evidence="1">
    <location>
        <begin position="111"/>
        <end position="121"/>
    </location>
</feature>
<evidence type="ECO:0000313" key="4">
    <source>
        <dbReference type="Proteomes" id="UP000815325"/>
    </source>
</evidence>
<dbReference type="Proteomes" id="UP000815325">
    <property type="component" value="Unassembled WGS sequence"/>
</dbReference>
<evidence type="ECO:0000256" key="1">
    <source>
        <dbReference type="SAM" id="MobiDB-lite"/>
    </source>
</evidence>
<feature type="compositionally biased region" description="Basic and acidic residues" evidence="1">
    <location>
        <begin position="394"/>
        <end position="425"/>
    </location>
</feature>
<feature type="region of interest" description="Disordered" evidence="1">
    <location>
        <begin position="476"/>
        <end position="577"/>
    </location>
</feature>
<feature type="compositionally biased region" description="Basic and acidic residues" evidence="1">
    <location>
        <begin position="305"/>
        <end position="319"/>
    </location>
</feature>
<feature type="compositionally biased region" description="Low complexity" evidence="1">
    <location>
        <begin position="216"/>
        <end position="227"/>
    </location>
</feature>
<evidence type="ECO:0000313" key="3">
    <source>
        <dbReference type="EMBL" id="KAF5832939.1"/>
    </source>
</evidence>
<comment type="caution">
    <text evidence="3">The sequence shown here is derived from an EMBL/GenBank/DDBJ whole genome shotgun (WGS) entry which is preliminary data.</text>
</comment>
<feature type="compositionally biased region" description="Polar residues" evidence="1">
    <location>
        <begin position="476"/>
        <end position="485"/>
    </location>
</feature>
<protein>
    <submittedName>
        <fullName evidence="3">Uncharacterized protein</fullName>
    </submittedName>
</protein>
<evidence type="ECO:0000256" key="2">
    <source>
        <dbReference type="SAM" id="Phobius"/>
    </source>
</evidence>
<organism evidence="3 4">
    <name type="scientific">Dunaliella salina</name>
    <name type="common">Green alga</name>
    <name type="synonym">Protococcus salinus</name>
    <dbReference type="NCBI Taxonomy" id="3046"/>
    <lineage>
        <taxon>Eukaryota</taxon>
        <taxon>Viridiplantae</taxon>
        <taxon>Chlorophyta</taxon>
        <taxon>core chlorophytes</taxon>
        <taxon>Chlorophyceae</taxon>
        <taxon>CS clade</taxon>
        <taxon>Chlamydomonadales</taxon>
        <taxon>Dunaliellaceae</taxon>
        <taxon>Dunaliella</taxon>
    </lineage>
</organism>
<feature type="compositionally biased region" description="Low complexity" evidence="1">
    <location>
        <begin position="532"/>
        <end position="561"/>
    </location>
</feature>
<feature type="transmembrane region" description="Helical" evidence="2">
    <location>
        <begin position="725"/>
        <end position="752"/>
    </location>
</feature>
<accession>A0ABQ7GEB2</accession>
<feature type="region of interest" description="Disordered" evidence="1">
    <location>
        <begin position="1"/>
        <end position="84"/>
    </location>
</feature>
<keyword evidence="2" id="KW-0812">Transmembrane</keyword>
<reference evidence="3" key="1">
    <citation type="submission" date="2017-08" db="EMBL/GenBank/DDBJ databases">
        <authorList>
            <person name="Polle J.E."/>
            <person name="Barry K."/>
            <person name="Cushman J."/>
            <person name="Schmutz J."/>
            <person name="Tran D."/>
            <person name="Hathwaick L.T."/>
            <person name="Yim W.C."/>
            <person name="Jenkins J."/>
            <person name="Mckie-Krisberg Z.M."/>
            <person name="Prochnik S."/>
            <person name="Lindquist E."/>
            <person name="Dockter R.B."/>
            <person name="Adam C."/>
            <person name="Molina H."/>
            <person name="Bunkerborg J."/>
            <person name="Jin E."/>
            <person name="Buchheim M."/>
            <person name="Magnuson J."/>
        </authorList>
    </citation>
    <scope>NUCLEOTIDE SEQUENCE</scope>
    <source>
        <strain evidence="3">CCAP 19/18</strain>
    </source>
</reference>
<keyword evidence="4" id="KW-1185">Reference proteome</keyword>
<sequence>MDHALVLDPLCAGGHSTTPTNPSAAAVGEPSARLKALTQLHGQDTASSIPAPPPAAPQRPRMLDAYMAAAGSSSPNHEQQRQDLLQDQRESELTLGHVFAKPSAVAATGSLRPSHQLQRAHTSATPDAASSSSGTHSTTPSAASSLSLPAPHAAAAATHAATPEMSNKGSKSYIPPDAGAGALGPRSGSVTAAVALKPTPVSARPEPPPQEEEVEGSSSTTPGPHRTTTTDHPRTAHSGAADVRMLSPALSSTYSSSDSPPNKQQGGVSKAGAGSESAHKGRPGAAMQEAEQEPIVVADSPKLFPNDDGKSIERRKRAEATAAALFAAKRSADSVGAAAPTTPAAQPPGSSHVAKLQQRFLQTSQQQRHQRELAPTPCTDSVLGMLRSSGQHQQQEHRKQSKEDSDEGVVRDESVGFEGARREVEAEGATEGGGEACWEVEAQRTTARAPPPACAQQLDRSSSAAAVNMHTARTMHLQTPSSRMGSTAADRQLAPSQQSQAGGGAAMPADSHPAIPTAQHLGPPQRDSRPTAAAAVVEEAAPAEQQQHRAAAAAAGAANPGRSGGGGSRAAGTGVPPPSVLAAGPQLVAAGLISVPPVFARERLATHVCEAWEMEGKASRPTMRACEGWETEGEEDEGVQEQQALMQRQALEAYLLHQHAQYGSMDDLDAATYSRRHTAPDPALMEHLQQQLRVGAVHGVPALSRGPSYYAGGGRKKKRGVWGGVLRMLGITTTVASVVVATGAAVFAAAALNT</sequence>
<feature type="compositionally biased region" description="Low complexity" evidence="1">
    <location>
        <begin position="247"/>
        <end position="261"/>
    </location>
</feature>
<dbReference type="EMBL" id="MU069839">
    <property type="protein sequence ID" value="KAF5832939.1"/>
    <property type="molecule type" value="Genomic_DNA"/>
</dbReference>
<feature type="compositionally biased region" description="Low complexity" evidence="1">
    <location>
        <begin position="122"/>
        <end position="163"/>
    </location>
</feature>
<name>A0ABQ7GEB2_DUNSA</name>
<keyword evidence="2" id="KW-1133">Transmembrane helix</keyword>
<proteinExistence type="predicted"/>
<feature type="region of interest" description="Disordered" evidence="1">
    <location>
        <begin position="106"/>
        <end position="435"/>
    </location>
</feature>
<keyword evidence="2" id="KW-0472">Membrane</keyword>